<keyword evidence="6" id="KW-0175">Coiled coil</keyword>
<dbReference type="PANTHER" id="PTHR43304:SF1">
    <property type="entry name" value="PAC DOMAIN-CONTAINING PROTEIN"/>
    <property type="match status" value="1"/>
</dbReference>
<comment type="caution">
    <text evidence="9">The sequence shown here is derived from an EMBL/GenBank/DDBJ whole genome shotgun (WGS) entry which is preliminary data.</text>
</comment>
<comment type="catalytic activity">
    <reaction evidence="1">
        <text>ATP + protein L-histidine = ADP + protein N-phospho-L-histidine.</text>
        <dbReference type="EC" id="2.7.13.3"/>
    </reaction>
</comment>
<dbReference type="InterPro" id="IPR000700">
    <property type="entry name" value="PAS-assoc_C"/>
</dbReference>
<dbReference type="InterPro" id="IPR013655">
    <property type="entry name" value="PAS_fold_3"/>
</dbReference>
<feature type="non-terminal residue" evidence="9">
    <location>
        <position position="1"/>
    </location>
</feature>
<evidence type="ECO:0000256" key="6">
    <source>
        <dbReference type="SAM" id="Coils"/>
    </source>
</evidence>
<evidence type="ECO:0000256" key="3">
    <source>
        <dbReference type="ARBA" id="ARBA00022553"/>
    </source>
</evidence>
<evidence type="ECO:0000256" key="4">
    <source>
        <dbReference type="ARBA" id="ARBA00022679"/>
    </source>
</evidence>
<dbReference type="InterPro" id="IPR052162">
    <property type="entry name" value="Sensor_kinase/Photoreceptor"/>
</dbReference>
<dbReference type="Pfam" id="PF08447">
    <property type="entry name" value="PAS_3"/>
    <property type="match status" value="1"/>
</dbReference>
<dbReference type="SUPFAM" id="SSF55785">
    <property type="entry name" value="PYP-like sensor domain (PAS domain)"/>
    <property type="match status" value="2"/>
</dbReference>
<dbReference type="InterPro" id="IPR035965">
    <property type="entry name" value="PAS-like_dom_sf"/>
</dbReference>
<name>X1I9C1_9ZZZZ</name>
<keyword evidence="4" id="KW-0808">Transferase</keyword>
<dbReference type="EMBL" id="BARU01034637">
    <property type="protein sequence ID" value="GAH65880.1"/>
    <property type="molecule type" value="Genomic_DNA"/>
</dbReference>
<dbReference type="InterPro" id="IPR001610">
    <property type="entry name" value="PAC"/>
</dbReference>
<dbReference type="GO" id="GO:0004673">
    <property type="term" value="F:protein histidine kinase activity"/>
    <property type="evidence" value="ECO:0007669"/>
    <property type="project" value="UniProtKB-EC"/>
</dbReference>
<proteinExistence type="predicted"/>
<feature type="domain" description="PAS" evidence="7">
    <location>
        <begin position="1"/>
        <end position="41"/>
    </location>
</feature>
<keyword evidence="3" id="KW-0597">Phosphoprotein</keyword>
<evidence type="ECO:0000256" key="1">
    <source>
        <dbReference type="ARBA" id="ARBA00000085"/>
    </source>
</evidence>
<evidence type="ECO:0000259" key="7">
    <source>
        <dbReference type="PROSITE" id="PS50112"/>
    </source>
</evidence>
<dbReference type="PROSITE" id="PS50113">
    <property type="entry name" value="PAC"/>
    <property type="match status" value="1"/>
</dbReference>
<dbReference type="CDD" id="cd00130">
    <property type="entry name" value="PAS"/>
    <property type="match status" value="2"/>
</dbReference>
<dbReference type="AlphaFoldDB" id="X1I9C1"/>
<feature type="domain" description="PAC" evidence="8">
    <location>
        <begin position="44"/>
        <end position="94"/>
    </location>
</feature>
<dbReference type="PROSITE" id="PS50112">
    <property type="entry name" value="PAS"/>
    <property type="match status" value="2"/>
</dbReference>
<dbReference type="EC" id="2.7.13.3" evidence="2"/>
<dbReference type="InterPro" id="IPR000014">
    <property type="entry name" value="PAS"/>
</dbReference>
<feature type="domain" description="PAS" evidence="7">
    <location>
        <begin position="95"/>
        <end position="157"/>
    </location>
</feature>
<keyword evidence="5" id="KW-0418">Kinase</keyword>
<evidence type="ECO:0000256" key="5">
    <source>
        <dbReference type="ARBA" id="ARBA00022777"/>
    </source>
</evidence>
<dbReference type="SMART" id="SM00091">
    <property type="entry name" value="PAS"/>
    <property type="match status" value="1"/>
</dbReference>
<evidence type="ECO:0000313" key="9">
    <source>
        <dbReference type="EMBL" id="GAH65880.1"/>
    </source>
</evidence>
<sequence length="211" mass="24205">ERLLGYKKEELIGKSFLKLKLLSLADIPKAAKLLVKNLRGQPTGSDEFVLNRKDNSKVTVEISTYPVKIKGRVLALGIARDITERKEAEKALADSEEKYRTVFENTGTATIIIEEDEIISMVNTQSEKMYGYSKKEIENKMKWTDFVIPEDLERMKKYHIARRKAGGKAPTEYEFRMIDKKGNIRDIFLKIGMIPNTKKSIASLMDITERK</sequence>
<dbReference type="Pfam" id="PF13426">
    <property type="entry name" value="PAS_9"/>
    <property type="match status" value="1"/>
</dbReference>
<dbReference type="PANTHER" id="PTHR43304">
    <property type="entry name" value="PHYTOCHROME-LIKE PROTEIN CPH1"/>
    <property type="match status" value="1"/>
</dbReference>
<evidence type="ECO:0000259" key="8">
    <source>
        <dbReference type="PROSITE" id="PS50113"/>
    </source>
</evidence>
<protein>
    <recommendedName>
        <fullName evidence="2">histidine kinase</fullName>
        <ecNumber evidence="2">2.7.13.3</ecNumber>
    </recommendedName>
</protein>
<dbReference type="SMART" id="SM00086">
    <property type="entry name" value="PAC"/>
    <property type="match status" value="2"/>
</dbReference>
<accession>X1I9C1</accession>
<reference evidence="9" key="1">
    <citation type="journal article" date="2014" name="Front. Microbiol.">
        <title>High frequency of phylogenetically diverse reductive dehalogenase-homologous genes in deep subseafloor sedimentary metagenomes.</title>
        <authorList>
            <person name="Kawai M."/>
            <person name="Futagami T."/>
            <person name="Toyoda A."/>
            <person name="Takaki Y."/>
            <person name="Nishi S."/>
            <person name="Hori S."/>
            <person name="Arai W."/>
            <person name="Tsubouchi T."/>
            <person name="Morono Y."/>
            <person name="Uchiyama I."/>
            <person name="Ito T."/>
            <person name="Fujiyama A."/>
            <person name="Inagaki F."/>
            <person name="Takami H."/>
        </authorList>
    </citation>
    <scope>NUCLEOTIDE SEQUENCE</scope>
    <source>
        <strain evidence="9">Expedition CK06-06</strain>
    </source>
</reference>
<evidence type="ECO:0000256" key="2">
    <source>
        <dbReference type="ARBA" id="ARBA00012438"/>
    </source>
</evidence>
<gene>
    <name evidence="9" type="ORF">S03H2_54339</name>
</gene>
<dbReference type="Gene3D" id="3.30.450.20">
    <property type="entry name" value="PAS domain"/>
    <property type="match status" value="2"/>
</dbReference>
<organism evidence="9">
    <name type="scientific">marine sediment metagenome</name>
    <dbReference type="NCBI Taxonomy" id="412755"/>
    <lineage>
        <taxon>unclassified sequences</taxon>
        <taxon>metagenomes</taxon>
        <taxon>ecological metagenomes</taxon>
    </lineage>
</organism>
<dbReference type="NCBIfam" id="TIGR00229">
    <property type="entry name" value="sensory_box"/>
    <property type="match status" value="2"/>
</dbReference>
<feature type="coiled-coil region" evidence="6">
    <location>
        <begin position="78"/>
        <end position="105"/>
    </location>
</feature>